<name>N1QE90_SPHMS</name>
<gene>
    <name evidence="2" type="ORF">SEPMUDRAFT_151333</name>
</gene>
<keyword evidence="3" id="KW-1185">Reference proteome</keyword>
<evidence type="ECO:0000256" key="1">
    <source>
        <dbReference type="SAM" id="SignalP"/>
    </source>
</evidence>
<dbReference type="HOGENOM" id="CLU_2759425_0_0_1"/>
<feature type="chain" id="PRO_5004110704" evidence="1">
    <location>
        <begin position="24"/>
        <end position="70"/>
    </location>
</feature>
<proteinExistence type="predicted"/>
<reference evidence="2 3" key="1">
    <citation type="journal article" date="2012" name="PLoS Pathog.">
        <title>Diverse lifestyles and strategies of plant pathogenesis encoded in the genomes of eighteen Dothideomycetes fungi.</title>
        <authorList>
            <person name="Ohm R.A."/>
            <person name="Feau N."/>
            <person name="Henrissat B."/>
            <person name="Schoch C.L."/>
            <person name="Horwitz B.A."/>
            <person name="Barry K.W."/>
            <person name="Condon B.J."/>
            <person name="Copeland A.C."/>
            <person name="Dhillon B."/>
            <person name="Glaser F."/>
            <person name="Hesse C.N."/>
            <person name="Kosti I."/>
            <person name="LaButti K."/>
            <person name="Lindquist E.A."/>
            <person name="Lucas S."/>
            <person name="Salamov A.A."/>
            <person name="Bradshaw R.E."/>
            <person name="Ciuffetti L."/>
            <person name="Hamelin R.C."/>
            <person name="Kema G.H.J."/>
            <person name="Lawrence C."/>
            <person name="Scott J.A."/>
            <person name="Spatafora J.W."/>
            <person name="Turgeon B.G."/>
            <person name="de Wit P.J.G.M."/>
            <person name="Zhong S."/>
            <person name="Goodwin S.B."/>
            <person name="Grigoriev I.V."/>
        </authorList>
    </citation>
    <scope>NUCLEOTIDE SEQUENCE [LARGE SCALE GENOMIC DNA]</scope>
    <source>
        <strain evidence="2 3">SO2202</strain>
    </source>
</reference>
<dbReference type="Proteomes" id="UP000016931">
    <property type="component" value="Unassembled WGS sequence"/>
</dbReference>
<feature type="signal peptide" evidence="1">
    <location>
        <begin position="1"/>
        <end position="23"/>
    </location>
</feature>
<dbReference type="AlphaFoldDB" id="N1QE90"/>
<dbReference type="EMBL" id="KB456269">
    <property type="protein sequence ID" value="EMF09227.1"/>
    <property type="molecule type" value="Genomic_DNA"/>
</dbReference>
<organism evidence="2 3">
    <name type="scientific">Sphaerulina musiva (strain SO2202)</name>
    <name type="common">Poplar stem canker fungus</name>
    <name type="synonym">Septoria musiva</name>
    <dbReference type="NCBI Taxonomy" id="692275"/>
    <lineage>
        <taxon>Eukaryota</taxon>
        <taxon>Fungi</taxon>
        <taxon>Dikarya</taxon>
        <taxon>Ascomycota</taxon>
        <taxon>Pezizomycotina</taxon>
        <taxon>Dothideomycetes</taxon>
        <taxon>Dothideomycetidae</taxon>
        <taxon>Mycosphaerellales</taxon>
        <taxon>Mycosphaerellaceae</taxon>
        <taxon>Sphaerulina</taxon>
    </lineage>
</organism>
<protein>
    <submittedName>
        <fullName evidence="2">Uncharacterized protein</fullName>
    </submittedName>
</protein>
<evidence type="ECO:0000313" key="3">
    <source>
        <dbReference type="Proteomes" id="UP000016931"/>
    </source>
</evidence>
<sequence length="70" mass="7546">MLASKLYYSLFIWIAALSHLAAADAICGIAGPQCQKCSPNHDPSKTGYCFHYKLASGAEGYNCREAQSCV</sequence>
<accession>N1QE90</accession>
<keyword evidence="1" id="KW-0732">Signal</keyword>
<dbReference type="RefSeq" id="XP_016757348.1">
    <property type="nucleotide sequence ID" value="XM_016906747.1"/>
</dbReference>
<evidence type="ECO:0000313" key="2">
    <source>
        <dbReference type="EMBL" id="EMF09227.1"/>
    </source>
</evidence>
<dbReference type="GeneID" id="27903884"/>